<organism evidence="1 2">
    <name type="scientific">Burkholderia gladioli</name>
    <name type="common">Pseudomonas marginata</name>
    <name type="synonym">Phytomonas marginata</name>
    <dbReference type="NCBI Taxonomy" id="28095"/>
    <lineage>
        <taxon>Bacteria</taxon>
        <taxon>Pseudomonadati</taxon>
        <taxon>Pseudomonadota</taxon>
        <taxon>Betaproteobacteria</taxon>
        <taxon>Burkholderiales</taxon>
        <taxon>Burkholderiaceae</taxon>
        <taxon>Burkholderia</taxon>
    </lineage>
</organism>
<reference evidence="2" key="1">
    <citation type="submission" date="2017-09" db="EMBL/GenBank/DDBJ databases">
        <title>FDA dAtabase for Regulatory Grade micrObial Sequences (FDA-ARGOS): Supporting development and validation of Infectious Disease Dx tests.</title>
        <authorList>
            <person name="Minogue T."/>
            <person name="Wolcott M."/>
            <person name="Wasieloski L."/>
            <person name="Aguilar W."/>
            <person name="Moore D."/>
            <person name="Tallon L."/>
            <person name="Sadzewicz L."/>
            <person name="Ott S."/>
            <person name="Zhao X."/>
            <person name="Nagaraj S."/>
            <person name="Vavikolanu K."/>
            <person name="Aluvathingal J."/>
            <person name="Nadendla S."/>
            <person name="Sichtig H."/>
        </authorList>
    </citation>
    <scope>NUCLEOTIDE SEQUENCE [LARGE SCALE GENOMIC DNA]</scope>
    <source>
        <strain evidence="2">FDAARGOS_390</strain>
    </source>
</reference>
<dbReference type="EMBL" id="PDDY01000003">
    <property type="protein sequence ID" value="PEH40472.1"/>
    <property type="molecule type" value="Genomic_DNA"/>
</dbReference>
<accession>A0A2A7SAG5</accession>
<evidence type="ECO:0008006" key="3">
    <source>
        <dbReference type="Google" id="ProtNLM"/>
    </source>
</evidence>
<dbReference type="AlphaFoldDB" id="A0A2A7SAG5"/>
<proteinExistence type="predicted"/>
<evidence type="ECO:0000313" key="2">
    <source>
        <dbReference type="Proteomes" id="UP000220629"/>
    </source>
</evidence>
<sequence>MASSPRSRVTSLSRHQNRASFAVQSRLLLKHARLPDSTAVAGSISAHMAVSVIRRGLGEDEHMRRLAYALNMSLLLCHLKVLPEALQAATEAQDALMIAHSRSHAVKRWIIPDELFEIICRALTAYDRQLAVASQAQIIAADCELDRLQTAAYPNSPDIGSTTPADHD</sequence>
<gene>
    <name evidence="1" type="ORF">CRM94_17310</name>
</gene>
<protein>
    <recommendedName>
        <fullName evidence="3">Fis family transcriptional regulator</fullName>
    </recommendedName>
</protein>
<comment type="caution">
    <text evidence="1">The sequence shown here is derived from an EMBL/GenBank/DDBJ whole genome shotgun (WGS) entry which is preliminary data.</text>
</comment>
<dbReference type="Proteomes" id="UP000220629">
    <property type="component" value="Unassembled WGS sequence"/>
</dbReference>
<name>A0A2A7SAG5_BURGA</name>
<evidence type="ECO:0000313" key="1">
    <source>
        <dbReference type="EMBL" id="PEH40472.1"/>
    </source>
</evidence>